<protein>
    <submittedName>
        <fullName evidence="1">Uncharacterized protein</fullName>
    </submittedName>
</protein>
<reference evidence="1 2" key="1">
    <citation type="submission" date="2021-08" db="EMBL/GenBank/DDBJ databases">
        <title>Draft Genome Sequence of Phanerochaete sordida strain YK-624.</title>
        <authorList>
            <person name="Mori T."/>
            <person name="Dohra H."/>
            <person name="Suzuki T."/>
            <person name="Kawagishi H."/>
            <person name="Hirai H."/>
        </authorList>
    </citation>
    <scope>NUCLEOTIDE SEQUENCE [LARGE SCALE GENOMIC DNA]</scope>
    <source>
        <strain evidence="1 2">YK-624</strain>
    </source>
</reference>
<keyword evidence="2" id="KW-1185">Reference proteome</keyword>
<accession>A0A9P3GP76</accession>
<sequence>MYPKIRVDFDPIQANLPVLPTANAAQAEPTRLRVRRICIYVDDSPCRCSDALAHCPESLWVHFSDVALRFPHLQHVEVIKSSRRSEWSENLNLRNRAFQLLIEAGKFKFRYLDSSPEPVPGRLESKMPETRCARCTQSGYLLNVFLHRVIPLVLEQVGTARLFRTSDLPGLQHILDEVPAYRYHWQLWNDRHTRVRVAMDFVRRWQSGFASTAIRGLKILVAHMTKILESKGMASDEIPAAVADIIKEQLGWFRCSCCDKRERVFWYWYDENEESMTPKPYPFETPLVLYTLTHHVDTVGRQVFFKRMSDPHCQWKPPLGALMLSVLAAEHALRAFSAGVFVEPAPFLAADAEDGYPVEVGVCRVDVTQVTRMEDIIKERNLTREHWKDFFRSALLMQDILDVRLGRDNECKPPSIPSIKLGVPWDGINIPVAEW</sequence>
<dbReference type="Proteomes" id="UP000703269">
    <property type="component" value="Unassembled WGS sequence"/>
</dbReference>
<evidence type="ECO:0000313" key="2">
    <source>
        <dbReference type="Proteomes" id="UP000703269"/>
    </source>
</evidence>
<gene>
    <name evidence="1" type="ORF">PsYK624_152600</name>
</gene>
<dbReference type="EMBL" id="BPQB01000099">
    <property type="protein sequence ID" value="GJE99022.1"/>
    <property type="molecule type" value="Genomic_DNA"/>
</dbReference>
<name>A0A9P3GP76_9APHY</name>
<dbReference type="AlphaFoldDB" id="A0A9P3GP76"/>
<evidence type="ECO:0000313" key="1">
    <source>
        <dbReference type="EMBL" id="GJE99022.1"/>
    </source>
</evidence>
<proteinExistence type="predicted"/>
<organism evidence="1 2">
    <name type="scientific">Phanerochaete sordida</name>
    <dbReference type="NCBI Taxonomy" id="48140"/>
    <lineage>
        <taxon>Eukaryota</taxon>
        <taxon>Fungi</taxon>
        <taxon>Dikarya</taxon>
        <taxon>Basidiomycota</taxon>
        <taxon>Agaricomycotina</taxon>
        <taxon>Agaricomycetes</taxon>
        <taxon>Polyporales</taxon>
        <taxon>Phanerochaetaceae</taxon>
        <taxon>Phanerochaete</taxon>
    </lineage>
</organism>
<comment type="caution">
    <text evidence="1">The sequence shown here is derived from an EMBL/GenBank/DDBJ whole genome shotgun (WGS) entry which is preliminary data.</text>
</comment>
<dbReference type="OrthoDB" id="10663641at2759"/>